<feature type="non-terminal residue" evidence="2">
    <location>
        <position position="154"/>
    </location>
</feature>
<reference evidence="2" key="1">
    <citation type="submission" date="2018-05" db="EMBL/GenBank/DDBJ databases">
        <authorList>
            <person name="Lanie J.A."/>
            <person name="Ng W.-L."/>
            <person name="Kazmierczak K.M."/>
            <person name="Andrzejewski T.M."/>
            <person name="Davidsen T.M."/>
            <person name="Wayne K.J."/>
            <person name="Tettelin H."/>
            <person name="Glass J.I."/>
            <person name="Rusch D."/>
            <person name="Podicherti R."/>
            <person name="Tsui H.-C.T."/>
            <person name="Winkler M.E."/>
        </authorList>
    </citation>
    <scope>NUCLEOTIDE SEQUENCE</scope>
</reference>
<evidence type="ECO:0000313" key="2">
    <source>
        <dbReference type="EMBL" id="SVC41750.1"/>
    </source>
</evidence>
<protein>
    <recommendedName>
        <fullName evidence="3">Fatty acid desaturase domain-containing protein</fullName>
    </recommendedName>
</protein>
<organism evidence="2">
    <name type="scientific">marine metagenome</name>
    <dbReference type="NCBI Taxonomy" id="408172"/>
    <lineage>
        <taxon>unclassified sequences</taxon>
        <taxon>metagenomes</taxon>
        <taxon>ecological metagenomes</taxon>
    </lineage>
</organism>
<keyword evidence="1" id="KW-0812">Transmembrane</keyword>
<feature type="transmembrane region" description="Helical" evidence="1">
    <location>
        <begin position="63"/>
        <end position="86"/>
    </location>
</feature>
<feature type="transmembrane region" description="Helical" evidence="1">
    <location>
        <begin position="130"/>
        <end position="148"/>
    </location>
</feature>
<keyword evidence="1" id="KW-1133">Transmembrane helix</keyword>
<feature type="transmembrane region" description="Helical" evidence="1">
    <location>
        <begin position="92"/>
        <end position="110"/>
    </location>
</feature>
<name>A0A382LYU5_9ZZZZ</name>
<evidence type="ECO:0008006" key="3">
    <source>
        <dbReference type="Google" id="ProtNLM"/>
    </source>
</evidence>
<dbReference type="AlphaFoldDB" id="A0A382LYU5"/>
<keyword evidence="1" id="KW-0472">Membrane</keyword>
<proteinExistence type="predicted"/>
<gene>
    <name evidence="2" type="ORF">METZ01_LOCUS294604</name>
</gene>
<evidence type="ECO:0000256" key="1">
    <source>
        <dbReference type="SAM" id="Phobius"/>
    </source>
</evidence>
<accession>A0A382LYU5</accession>
<sequence>MVTLVKTENSNPIIHSDQNVLSDQEVLTEGPQYNVPPQKARIKWYRCHVTREVLRELNRRNNFLGFAQTLGFLGVLAAASGVAVYASFHWPWYVTVLLVFVNGHFWHFLVNGFHELVHESVFSTRWLNRFFLRIFSFLGWYNHHLFWASHTEHH</sequence>
<dbReference type="EMBL" id="UINC01090107">
    <property type="protein sequence ID" value="SVC41750.1"/>
    <property type="molecule type" value="Genomic_DNA"/>
</dbReference>